<evidence type="ECO:0000313" key="1">
    <source>
        <dbReference type="EMBL" id="GBE83526.1"/>
    </source>
</evidence>
<dbReference type="GeneID" id="38780443"/>
<accession>A0A401GMU2</accession>
<name>A0A401GMU2_9APHY</name>
<evidence type="ECO:0000313" key="2">
    <source>
        <dbReference type="Proteomes" id="UP000287166"/>
    </source>
</evidence>
<reference evidence="1 2" key="1">
    <citation type="journal article" date="2018" name="Sci. Rep.">
        <title>Genome sequence of the cauliflower mushroom Sparassis crispa (Hanabiratake) and its association with beneficial usage.</title>
        <authorList>
            <person name="Kiyama R."/>
            <person name="Furutani Y."/>
            <person name="Kawaguchi K."/>
            <person name="Nakanishi T."/>
        </authorList>
    </citation>
    <scope>NUCLEOTIDE SEQUENCE [LARGE SCALE GENOMIC DNA]</scope>
</reference>
<gene>
    <name evidence="1" type="ORF">SCP_0505800</name>
</gene>
<protein>
    <submittedName>
        <fullName evidence="1">Uncharacterized protein</fullName>
    </submittedName>
</protein>
<comment type="caution">
    <text evidence="1">The sequence shown here is derived from an EMBL/GenBank/DDBJ whole genome shotgun (WGS) entry which is preliminary data.</text>
</comment>
<dbReference type="RefSeq" id="XP_027614439.1">
    <property type="nucleotide sequence ID" value="XM_027758638.1"/>
</dbReference>
<dbReference type="EMBL" id="BFAD01000005">
    <property type="protein sequence ID" value="GBE83526.1"/>
    <property type="molecule type" value="Genomic_DNA"/>
</dbReference>
<dbReference type="STRING" id="139825.A0A401GMU2"/>
<organism evidence="1 2">
    <name type="scientific">Sparassis crispa</name>
    <dbReference type="NCBI Taxonomy" id="139825"/>
    <lineage>
        <taxon>Eukaryota</taxon>
        <taxon>Fungi</taxon>
        <taxon>Dikarya</taxon>
        <taxon>Basidiomycota</taxon>
        <taxon>Agaricomycotina</taxon>
        <taxon>Agaricomycetes</taxon>
        <taxon>Polyporales</taxon>
        <taxon>Sparassidaceae</taxon>
        <taxon>Sparassis</taxon>
    </lineage>
</organism>
<proteinExistence type="predicted"/>
<sequence>MVLYSAFKWIQTTVSGLFRPVERQYHVRALLGASSMSEHCPMVVDFMALHELLRPQSQDLEWFCNFSIKYTLESGSSLMDNPAFGGILTEAPAFETSLSCRDKLVEMEETEFYMSLLSAASKLPADDVLVIALIGVNVPSEGAFEILPGDPDLRCGAENVEECVREAKCTVVLINTACDPEFWKSPRWTLVTTADSLSGTSPKDNAGQEGVFAKALRAKHVYENACHTSSSHDCGIPGGFASAHNNGFRLDEDGKQGIAGYPTCALTNIFSRFGGCRDTSGSRFPLTGLDSCSLSSFAALSHPGRLLCCISPSQRTKMYPSPPPSPPSYIPLTRAEEDELLKLCKQYRLTEKNVSWSASEEDVSMYSDMYNQSKLPDPYKDDLFRTLRDRARQNDRAFGIAVALGWTDGADKLGRPIVLARADISQTEMLELCEQAEESGCCVSILKTRRKYDTAWLQAAYWLAKVWDMSGKPLLAHEDWGRAALM</sequence>
<dbReference type="AlphaFoldDB" id="A0A401GMU2"/>
<dbReference type="Proteomes" id="UP000287166">
    <property type="component" value="Unassembled WGS sequence"/>
</dbReference>
<dbReference type="InParanoid" id="A0A401GMU2"/>
<keyword evidence="2" id="KW-1185">Reference proteome</keyword>